<dbReference type="InterPro" id="IPR051398">
    <property type="entry name" value="Polysacch_Deacetylase"/>
</dbReference>
<geneLocation type="plasmid" evidence="4 5">
    <name>pPfer1</name>
</geneLocation>
<proteinExistence type="predicted"/>
<dbReference type="GO" id="GO:0005975">
    <property type="term" value="P:carbohydrate metabolic process"/>
    <property type="evidence" value="ECO:0007669"/>
    <property type="project" value="InterPro"/>
</dbReference>
<dbReference type="PANTHER" id="PTHR34216:SF3">
    <property type="entry name" value="POLY-BETA-1,6-N-ACETYL-D-GLUCOSAMINE N-DEACETYLASE"/>
    <property type="match status" value="1"/>
</dbReference>
<dbReference type="PANTHER" id="PTHR34216">
    <property type="match status" value="1"/>
</dbReference>
<dbReference type="CDD" id="cd10918">
    <property type="entry name" value="CE4_NodB_like_5s_6s"/>
    <property type="match status" value="1"/>
</dbReference>
<dbReference type="PROSITE" id="PS51677">
    <property type="entry name" value="NODB"/>
    <property type="match status" value="1"/>
</dbReference>
<evidence type="ECO:0000313" key="5">
    <source>
        <dbReference type="Proteomes" id="UP000593892"/>
    </source>
</evidence>
<evidence type="ECO:0000313" key="4">
    <source>
        <dbReference type="EMBL" id="QOY92298.1"/>
    </source>
</evidence>
<dbReference type="AlphaFoldDB" id="A0A7S7NYV2"/>
<dbReference type="KEGG" id="pfer:IRI77_37770"/>
<keyword evidence="5" id="KW-1185">Reference proteome</keyword>
<dbReference type="GO" id="GO:0016810">
    <property type="term" value="F:hydrolase activity, acting on carbon-nitrogen (but not peptide) bonds"/>
    <property type="evidence" value="ECO:0007669"/>
    <property type="project" value="InterPro"/>
</dbReference>
<gene>
    <name evidence="4" type="ORF">IRI77_37770</name>
</gene>
<comment type="subcellular location">
    <subcellularLocation>
        <location evidence="1">Secreted</location>
    </subcellularLocation>
</comment>
<keyword evidence="4" id="KW-0614">Plasmid</keyword>
<dbReference type="GO" id="GO:0005576">
    <property type="term" value="C:extracellular region"/>
    <property type="evidence" value="ECO:0007669"/>
    <property type="project" value="UniProtKB-SubCell"/>
</dbReference>
<dbReference type="EMBL" id="CP063850">
    <property type="protein sequence ID" value="QOY92298.1"/>
    <property type="molecule type" value="Genomic_DNA"/>
</dbReference>
<protein>
    <submittedName>
        <fullName evidence="4">Polysaccharide deacetylase family protein</fullName>
    </submittedName>
</protein>
<dbReference type="InterPro" id="IPR011330">
    <property type="entry name" value="Glyco_hydro/deAcase_b/a-brl"/>
</dbReference>
<dbReference type="RefSeq" id="WP_194453952.1">
    <property type="nucleotide sequence ID" value="NZ_CP063850.1"/>
</dbReference>
<dbReference type="Proteomes" id="UP000593892">
    <property type="component" value="Plasmid pPfer1"/>
</dbReference>
<feature type="domain" description="NodB homology" evidence="3">
    <location>
        <begin position="45"/>
        <end position="253"/>
    </location>
</feature>
<evidence type="ECO:0000256" key="1">
    <source>
        <dbReference type="ARBA" id="ARBA00004613"/>
    </source>
</evidence>
<dbReference type="Pfam" id="PF01522">
    <property type="entry name" value="Polysacc_deac_1"/>
    <property type="match status" value="1"/>
</dbReference>
<dbReference type="SUPFAM" id="SSF88713">
    <property type="entry name" value="Glycoside hydrolase/deacetylase"/>
    <property type="match status" value="1"/>
</dbReference>
<evidence type="ECO:0000256" key="2">
    <source>
        <dbReference type="ARBA" id="ARBA00022729"/>
    </source>
</evidence>
<keyword evidence="2" id="KW-0732">Signal</keyword>
<dbReference type="InterPro" id="IPR002509">
    <property type="entry name" value="NODB_dom"/>
</dbReference>
<evidence type="ECO:0000259" key="3">
    <source>
        <dbReference type="PROSITE" id="PS51677"/>
    </source>
</evidence>
<dbReference type="Gene3D" id="3.20.20.370">
    <property type="entry name" value="Glycoside hydrolase/deacetylase"/>
    <property type="match status" value="1"/>
</dbReference>
<name>A0A7S7NYV2_PALFE</name>
<sequence>MSLPVLYLNYHEVRAEPSPYLYSLPVGEFDAQVQALLAPPAGSKARLGVTFDDGHRTQFEQALPVLARHGVPAIFFVTAGFTETGPDYMTWSQLREVAAAGHEVQAHGWVHRFMTHCSDAELDEELRRPKEAIEHHLGQVVDALSFPGGRYDARVLEACRRAGYRRVFTSVPWPPAWEEHGLQVFGRYGIQSRHTVATLAHLMRTGGRPSAAQRLAYSAKMMLRQAIGDERYHRLWCLLSHGEPGAEQNTGGR</sequence>
<organism evidence="4 5">
    <name type="scientific">Paludibaculum fermentans</name>
    <dbReference type="NCBI Taxonomy" id="1473598"/>
    <lineage>
        <taxon>Bacteria</taxon>
        <taxon>Pseudomonadati</taxon>
        <taxon>Acidobacteriota</taxon>
        <taxon>Terriglobia</taxon>
        <taxon>Bryobacterales</taxon>
        <taxon>Bryobacteraceae</taxon>
        <taxon>Paludibaculum</taxon>
    </lineage>
</organism>
<accession>A0A7S7NYV2</accession>
<reference evidence="4 5" key="1">
    <citation type="submission" date="2020-10" db="EMBL/GenBank/DDBJ databases">
        <title>Complete genome sequence of Paludibaculum fermentans P105T, a facultatively anaerobic acidobacterium capable of dissimilatory Fe(III) reduction.</title>
        <authorList>
            <person name="Dedysh S.N."/>
            <person name="Beletsky A.V."/>
            <person name="Kulichevskaya I.S."/>
            <person name="Mardanov A.V."/>
            <person name="Ravin N.V."/>
        </authorList>
    </citation>
    <scope>NUCLEOTIDE SEQUENCE [LARGE SCALE GENOMIC DNA]</scope>
    <source>
        <strain evidence="4 5">P105</strain>
        <plasmid evidence="4 5">pPfer1</plasmid>
    </source>
</reference>